<dbReference type="NCBIfam" id="TIGR00197">
    <property type="entry name" value="yjeF_nterm"/>
    <property type="match status" value="1"/>
</dbReference>
<comment type="subunit">
    <text evidence="17">Homotetramer.</text>
</comment>
<keyword evidence="11 18" id="KW-0413">Isomerase</keyword>
<dbReference type="InterPro" id="IPR004443">
    <property type="entry name" value="YjeF_N_dom"/>
</dbReference>
<sequence>MRELKPRDDLVILTCAEMGRADAAAIAGGVPGIDLMEAAGRAVADAVTAHHARQPVVVLCGPGNNGGDGFVAGRHLQARRWPVRLGLLGERRALKGDAAWAAATWAGEAAPLTLDLLDGRPLVIDALFGAGLTRPIQGIAGDLIDRINGEALTTVAVDVPSGLHGDSGEIMGRAPMATRTVTFFRAKPGHYSLEGLRRCGALEVADIGITPTVLREIAPRLWLNAPALWQSHLRRTDRGDHKYARGHATILAGEIATGAARLAALGARRAGAGLVTIATPPAALAVYQAAEPGNLVTVCKDGDAFARLLEDERRNAILVGPGSGVGERTRNAALAALATRRPVVLDADAITVFARSPAELFAAVQGQALLTPHEGEFRRLFPDLVAIPAKVERARQAARLSGATVLLKGSDTVIAAPDGRAVINVHASPGLATAGAGDVLAGIAAGLLAQGLSAFAAAAAAAWLHGDCALRFGHPGLIAEDLVGQIPYALQAALAAN</sequence>
<dbReference type="InterPro" id="IPR030677">
    <property type="entry name" value="Nnr"/>
</dbReference>
<comment type="cofactor">
    <cofactor evidence="17">
        <name>Mg(2+)</name>
        <dbReference type="ChEBI" id="CHEBI:18420"/>
    </cofactor>
</comment>
<dbReference type="PANTHER" id="PTHR12592:SF0">
    <property type="entry name" value="ATP-DEPENDENT (S)-NAD(P)H-HYDRATE DEHYDRATASE"/>
    <property type="match status" value="1"/>
</dbReference>
<comment type="function">
    <text evidence="18">Catalyzes the epimerization of the S- and R-forms of NAD(P)HX, a damaged form of NAD(P)H that is a result of enzymatic or heat-dependent hydration. This is a prerequisite for the S-specific NAD(P)H-hydrate dehydratase to allow the repair of both epimers of NAD(P)HX.</text>
</comment>
<evidence type="ECO:0000256" key="9">
    <source>
        <dbReference type="ARBA" id="ARBA00022958"/>
    </source>
</evidence>
<comment type="caution">
    <text evidence="18">Lacks conserved residue(s) required for the propagation of feature annotation.</text>
</comment>
<dbReference type="Pfam" id="PF03853">
    <property type="entry name" value="YjeF_N"/>
    <property type="match status" value="1"/>
</dbReference>
<keyword evidence="6 17" id="KW-0547">Nucleotide-binding</keyword>
<dbReference type="Gene3D" id="3.40.50.10260">
    <property type="entry name" value="YjeF N-terminal domain"/>
    <property type="match status" value="1"/>
</dbReference>
<evidence type="ECO:0000256" key="13">
    <source>
        <dbReference type="ARBA" id="ARBA00023268"/>
    </source>
</evidence>
<dbReference type="EMBL" id="BKAJ01000032">
    <property type="protein sequence ID" value="GEP54817.1"/>
    <property type="molecule type" value="Genomic_DNA"/>
</dbReference>
<comment type="similarity">
    <text evidence="4 19">In the C-terminal section; belongs to the NnrD/CARKD family.</text>
</comment>
<evidence type="ECO:0000313" key="22">
    <source>
        <dbReference type="EMBL" id="GEP54817.1"/>
    </source>
</evidence>
<feature type="binding site" evidence="17">
    <location>
        <position position="438"/>
    </location>
    <ligand>
        <name>(6S)-NADPHX</name>
        <dbReference type="ChEBI" id="CHEBI:64076"/>
    </ligand>
</feature>
<evidence type="ECO:0000256" key="1">
    <source>
        <dbReference type="ARBA" id="ARBA00000013"/>
    </source>
</evidence>
<dbReference type="SUPFAM" id="SSF64153">
    <property type="entry name" value="YjeF N-terminal domain-like"/>
    <property type="match status" value="1"/>
</dbReference>
<dbReference type="Gene3D" id="3.40.1190.20">
    <property type="match status" value="1"/>
</dbReference>
<dbReference type="InterPro" id="IPR000631">
    <property type="entry name" value="CARKD"/>
</dbReference>
<comment type="cofactor">
    <cofactor evidence="18 19">
        <name>K(+)</name>
        <dbReference type="ChEBI" id="CHEBI:29103"/>
    </cofactor>
    <text evidence="18 19">Binds 1 potassium ion per subunit.</text>
</comment>
<accession>A0A512N753</accession>
<feature type="binding site" evidence="18">
    <location>
        <position position="65"/>
    </location>
    <ligand>
        <name>K(+)</name>
        <dbReference type="ChEBI" id="CHEBI:29103"/>
    </ligand>
</feature>
<evidence type="ECO:0000256" key="19">
    <source>
        <dbReference type="PIRNR" id="PIRNR017184"/>
    </source>
</evidence>
<dbReference type="AlphaFoldDB" id="A0A512N753"/>
<evidence type="ECO:0000256" key="11">
    <source>
        <dbReference type="ARBA" id="ARBA00023235"/>
    </source>
</evidence>
<dbReference type="GO" id="GO:0052855">
    <property type="term" value="F:ADP-dependent NAD(P)H-hydrate dehydratase activity"/>
    <property type="evidence" value="ECO:0007669"/>
    <property type="project" value="UniProtKB-UniRule"/>
</dbReference>
<evidence type="ECO:0000256" key="6">
    <source>
        <dbReference type="ARBA" id="ARBA00022741"/>
    </source>
</evidence>
<dbReference type="GO" id="GO:0046496">
    <property type="term" value="P:nicotinamide nucleotide metabolic process"/>
    <property type="evidence" value="ECO:0007669"/>
    <property type="project" value="UniProtKB-UniRule"/>
</dbReference>
<comment type="catalytic activity">
    <reaction evidence="15 17 19">
        <text>(6S)-NADHX + ADP = AMP + phosphate + NADH + H(+)</text>
        <dbReference type="Rhea" id="RHEA:32223"/>
        <dbReference type="ChEBI" id="CHEBI:15378"/>
        <dbReference type="ChEBI" id="CHEBI:43474"/>
        <dbReference type="ChEBI" id="CHEBI:57945"/>
        <dbReference type="ChEBI" id="CHEBI:64074"/>
        <dbReference type="ChEBI" id="CHEBI:456215"/>
        <dbReference type="ChEBI" id="CHEBI:456216"/>
        <dbReference type="EC" id="4.2.1.136"/>
    </reaction>
</comment>
<comment type="similarity">
    <text evidence="18">Belongs to the NnrE/AIBP family.</text>
</comment>
<dbReference type="PROSITE" id="PS51385">
    <property type="entry name" value="YJEF_N"/>
    <property type="match status" value="1"/>
</dbReference>
<feature type="binding site" evidence="18">
    <location>
        <position position="158"/>
    </location>
    <ligand>
        <name>(6S)-NADPHX</name>
        <dbReference type="ChEBI" id="CHEBI:64076"/>
    </ligand>
</feature>
<keyword evidence="5 18" id="KW-0479">Metal-binding</keyword>
<evidence type="ECO:0000256" key="15">
    <source>
        <dbReference type="ARBA" id="ARBA00048238"/>
    </source>
</evidence>
<evidence type="ECO:0000259" key="20">
    <source>
        <dbReference type="PROSITE" id="PS51383"/>
    </source>
</evidence>
<gene>
    <name evidence="18" type="primary">nnrE</name>
    <name evidence="17" type="synonym">nnrD</name>
    <name evidence="22" type="ORF">RSO01_19830</name>
</gene>
<keyword evidence="10 17" id="KW-0520">NAD</keyword>
<feature type="binding site" evidence="18">
    <location>
        <position position="125"/>
    </location>
    <ligand>
        <name>K(+)</name>
        <dbReference type="ChEBI" id="CHEBI:29103"/>
    </ligand>
</feature>
<comment type="function">
    <text evidence="14 19">Bifunctional enzyme that catalyzes the epimerization of the S- and R-forms of NAD(P)HX and the dehydration of the S-form of NAD(P)HX at the expense of ADP, which is converted to AMP. This allows the repair of both epimers of NAD(P)HX, a damaged form of NAD(P)H that is a result of enzymatic or heat-dependent hydration.</text>
</comment>
<keyword evidence="8 17" id="KW-0521">NADP</keyword>
<evidence type="ECO:0000256" key="17">
    <source>
        <dbReference type="HAMAP-Rule" id="MF_01965"/>
    </source>
</evidence>
<dbReference type="GO" id="GO:0110051">
    <property type="term" value="P:metabolite repair"/>
    <property type="evidence" value="ECO:0007669"/>
    <property type="project" value="TreeGrafter"/>
</dbReference>
<feature type="domain" description="YjeF C-terminal" evidence="20">
    <location>
        <begin position="225"/>
        <end position="493"/>
    </location>
</feature>
<evidence type="ECO:0000256" key="5">
    <source>
        <dbReference type="ARBA" id="ARBA00022723"/>
    </source>
</evidence>
<dbReference type="GO" id="GO:0005524">
    <property type="term" value="F:ATP binding"/>
    <property type="evidence" value="ECO:0007669"/>
    <property type="project" value="UniProtKB-UniRule"/>
</dbReference>
<dbReference type="EC" id="4.2.1.136" evidence="19"/>
<dbReference type="HAMAP" id="MF_01965">
    <property type="entry name" value="NADHX_dehydratase"/>
    <property type="match status" value="1"/>
</dbReference>
<protein>
    <recommendedName>
        <fullName evidence="19">Bifunctional NAD(P)H-hydrate repair enzyme</fullName>
    </recommendedName>
    <alternativeName>
        <fullName evidence="19">Nicotinamide nucleotide repair protein</fullName>
    </alternativeName>
    <domain>
        <recommendedName>
            <fullName evidence="19">ADP-dependent (S)-NAD(P)H-hydrate dehydratase</fullName>
            <ecNumber evidence="19">4.2.1.136</ecNumber>
        </recommendedName>
        <alternativeName>
            <fullName evidence="19">ADP-dependent NAD(P)HX dehydratase</fullName>
        </alternativeName>
    </domain>
    <domain>
        <recommendedName>
            <fullName evidence="19">NAD(P)H-hydrate epimerase</fullName>
            <ecNumber evidence="19">5.1.99.6</ecNumber>
        </recommendedName>
    </domain>
</protein>
<dbReference type="CDD" id="cd01171">
    <property type="entry name" value="YXKO-related"/>
    <property type="match status" value="1"/>
</dbReference>
<feature type="binding site" evidence="17">
    <location>
        <position position="373"/>
    </location>
    <ligand>
        <name>(6S)-NADPHX</name>
        <dbReference type="ChEBI" id="CHEBI:64076"/>
    </ligand>
</feature>
<dbReference type="GO" id="GO:0052856">
    <property type="term" value="F:NAD(P)HX epimerase activity"/>
    <property type="evidence" value="ECO:0007669"/>
    <property type="project" value="UniProtKB-UniRule"/>
</dbReference>
<comment type="caution">
    <text evidence="22">The sequence shown here is derived from an EMBL/GenBank/DDBJ whole genome shotgun (WGS) entry which is preliminary data.</text>
</comment>
<evidence type="ECO:0000256" key="12">
    <source>
        <dbReference type="ARBA" id="ARBA00023239"/>
    </source>
</evidence>
<evidence type="ECO:0000256" key="10">
    <source>
        <dbReference type="ARBA" id="ARBA00023027"/>
    </source>
</evidence>
<evidence type="ECO:0000256" key="3">
    <source>
        <dbReference type="ARBA" id="ARBA00006001"/>
    </source>
</evidence>
<evidence type="ECO:0000256" key="16">
    <source>
        <dbReference type="ARBA" id="ARBA00049209"/>
    </source>
</evidence>
<organism evidence="22 23">
    <name type="scientific">Reyranella soli</name>
    <dbReference type="NCBI Taxonomy" id="1230389"/>
    <lineage>
        <taxon>Bacteria</taxon>
        <taxon>Pseudomonadati</taxon>
        <taxon>Pseudomonadota</taxon>
        <taxon>Alphaproteobacteria</taxon>
        <taxon>Hyphomicrobiales</taxon>
        <taxon>Reyranellaceae</taxon>
        <taxon>Reyranella</taxon>
    </lineage>
</organism>
<keyword evidence="12 17" id="KW-0456">Lyase</keyword>
<comment type="similarity">
    <text evidence="17">Belongs to the NnrD/CARKD family.</text>
</comment>
<dbReference type="EC" id="5.1.99.6" evidence="19"/>
<comment type="catalytic activity">
    <reaction evidence="1 18 19">
        <text>(6R)-NADHX = (6S)-NADHX</text>
        <dbReference type="Rhea" id="RHEA:32215"/>
        <dbReference type="ChEBI" id="CHEBI:64074"/>
        <dbReference type="ChEBI" id="CHEBI:64075"/>
        <dbReference type="EC" id="5.1.99.6"/>
    </reaction>
</comment>
<comment type="function">
    <text evidence="17">Catalyzes the dehydration of the S-form of NAD(P)HX at the expense of ADP, which is converted to AMP. Together with NAD(P)HX epimerase, which catalyzes the epimerization of the S- and R-forms, the enzyme allows the repair of both epimers of NAD(P)HX, a damaged form of NAD(P)H that is a result of enzymatic or heat-dependent hydration.</text>
</comment>
<dbReference type="NCBIfam" id="TIGR00196">
    <property type="entry name" value="yjeF_cterm"/>
    <property type="match status" value="1"/>
</dbReference>
<feature type="binding site" evidence="18">
    <location>
        <position position="161"/>
    </location>
    <ligand>
        <name>K(+)</name>
        <dbReference type="ChEBI" id="CHEBI:29103"/>
    </ligand>
</feature>
<evidence type="ECO:0000313" key="23">
    <source>
        <dbReference type="Proteomes" id="UP000321058"/>
    </source>
</evidence>
<evidence type="ECO:0000256" key="8">
    <source>
        <dbReference type="ARBA" id="ARBA00022857"/>
    </source>
</evidence>
<feature type="domain" description="YjeF N-terminal" evidence="21">
    <location>
        <begin position="18"/>
        <end position="215"/>
    </location>
</feature>
<evidence type="ECO:0000256" key="18">
    <source>
        <dbReference type="HAMAP-Rule" id="MF_01966"/>
    </source>
</evidence>
<feature type="binding site" evidence="17">
    <location>
        <begin position="408"/>
        <end position="412"/>
    </location>
    <ligand>
        <name>AMP</name>
        <dbReference type="ChEBI" id="CHEBI:456215"/>
    </ligand>
</feature>
<feature type="binding site" evidence="17">
    <location>
        <position position="259"/>
    </location>
    <ligand>
        <name>(6S)-NADPHX</name>
        <dbReference type="ChEBI" id="CHEBI:64076"/>
    </ligand>
</feature>
<dbReference type="SUPFAM" id="SSF53613">
    <property type="entry name" value="Ribokinase-like"/>
    <property type="match status" value="1"/>
</dbReference>
<dbReference type="PANTHER" id="PTHR12592">
    <property type="entry name" value="ATP-DEPENDENT (S)-NAD(P)H-HYDRATE DEHYDRATASE FAMILY MEMBER"/>
    <property type="match status" value="1"/>
</dbReference>
<keyword evidence="23" id="KW-1185">Reference proteome</keyword>
<keyword evidence="7 17" id="KW-0067">ATP-binding</keyword>
<comment type="similarity">
    <text evidence="3 19">In the N-terminal section; belongs to the NnrE/AIBP family.</text>
</comment>
<feature type="binding site" evidence="18">
    <location>
        <begin position="129"/>
        <end position="135"/>
    </location>
    <ligand>
        <name>(6S)-NADPHX</name>
        <dbReference type="ChEBI" id="CHEBI:64076"/>
    </ligand>
</feature>
<keyword evidence="9 18" id="KW-0630">Potassium</keyword>
<reference evidence="22 23" key="1">
    <citation type="submission" date="2019-07" db="EMBL/GenBank/DDBJ databases">
        <title>Whole genome shotgun sequence of Reyranella soli NBRC 108950.</title>
        <authorList>
            <person name="Hosoyama A."/>
            <person name="Uohara A."/>
            <person name="Ohji S."/>
            <person name="Ichikawa N."/>
        </authorList>
    </citation>
    <scope>NUCLEOTIDE SEQUENCE [LARGE SCALE GENOMIC DNA]</scope>
    <source>
        <strain evidence="22 23">NBRC 108950</strain>
    </source>
</reference>
<comment type="catalytic activity">
    <reaction evidence="16 17 19">
        <text>(6S)-NADPHX + ADP = AMP + phosphate + NADPH + H(+)</text>
        <dbReference type="Rhea" id="RHEA:32235"/>
        <dbReference type="ChEBI" id="CHEBI:15378"/>
        <dbReference type="ChEBI" id="CHEBI:43474"/>
        <dbReference type="ChEBI" id="CHEBI:57783"/>
        <dbReference type="ChEBI" id="CHEBI:64076"/>
        <dbReference type="ChEBI" id="CHEBI:456215"/>
        <dbReference type="ChEBI" id="CHEBI:456216"/>
        <dbReference type="EC" id="4.2.1.136"/>
    </reaction>
</comment>
<evidence type="ECO:0000259" key="21">
    <source>
        <dbReference type="PROSITE" id="PS51385"/>
    </source>
</evidence>
<dbReference type="PROSITE" id="PS51383">
    <property type="entry name" value="YJEF_C_3"/>
    <property type="match status" value="1"/>
</dbReference>
<dbReference type="GO" id="GO:0046872">
    <property type="term" value="F:metal ion binding"/>
    <property type="evidence" value="ECO:0007669"/>
    <property type="project" value="UniProtKB-UniRule"/>
</dbReference>
<feature type="binding site" evidence="18">
    <location>
        <begin position="64"/>
        <end position="68"/>
    </location>
    <ligand>
        <name>(6S)-NADPHX</name>
        <dbReference type="ChEBI" id="CHEBI:64076"/>
    </ligand>
</feature>
<evidence type="ECO:0000256" key="2">
    <source>
        <dbReference type="ARBA" id="ARBA00000909"/>
    </source>
</evidence>
<dbReference type="InterPro" id="IPR029056">
    <property type="entry name" value="Ribokinase-like"/>
</dbReference>
<evidence type="ECO:0000256" key="14">
    <source>
        <dbReference type="ARBA" id="ARBA00025153"/>
    </source>
</evidence>
<dbReference type="Proteomes" id="UP000321058">
    <property type="component" value="Unassembled WGS sequence"/>
</dbReference>
<dbReference type="Pfam" id="PF01256">
    <property type="entry name" value="Carb_kinase"/>
    <property type="match status" value="1"/>
</dbReference>
<name>A0A512N753_9HYPH</name>
<dbReference type="RefSeq" id="WP_308933086.1">
    <property type="nucleotide sequence ID" value="NZ_BKAJ01000032.1"/>
</dbReference>
<dbReference type="HAMAP" id="MF_01966">
    <property type="entry name" value="NADHX_epimerase"/>
    <property type="match status" value="1"/>
</dbReference>
<dbReference type="PIRSF" id="PIRSF017184">
    <property type="entry name" value="Nnr"/>
    <property type="match status" value="1"/>
</dbReference>
<feature type="binding site" evidence="17">
    <location>
        <position position="322"/>
    </location>
    <ligand>
        <name>(6S)-NADPHX</name>
        <dbReference type="ChEBI" id="CHEBI:64076"/>
    </ligand>
</feature>
<evidence type="ECO:0000256" key="4">
    <source>
        <dbReference type="ARBA" id="ARBA00009524"/>
    </source>
</evidence>
<dbReference type="InterPro" id="IPR036652">
    <property type="entry name" value="YjeF_N_dom_sf"/>
</dbReference>
<keyword evidence="13" id="KW-0511">Multifunctional enzyme</keyword>
<proteinExistence type="inferred from homology"/>
<feature type="binding site" evidence="17">
    <location>
        <position position="437"/>
    </location>
    <ligand>
        <name>AMP</name>
        <dbReference type="ChEBI" id="CHEBI:456215"/>
    </ligand>
</feature>
<evidence type="ECO:0000256" key="7">
    <source>
        <dbReference type="ARBA" id="ARBA00022840"/>
    </source>
</evidence>
<comment type="catalytic activity">
    <reaction evidence="2 18 19">
        <text>(6R)-NADPHX = (6S)-NADPHX</text>
        <dbReference type="Rhea" id="RHEA:32227"/>
        <dbReference type="ChEBI" id="CHEBI:64076"/>
        <dbReference type="ChEBI" id="CHEBI:64077"/>
        <dbReference type="EC" id="5.1.99.6"/>
    </reaction>
</comment>